<accession>A0A443IBC9</accession>
<evidence type="ECO:0000256" key="1">
    <source>
        <dbReference type="SAM" id="MobiDB-lite"/>
    </source>
</evidence>
<gene>
    <name evidence="2" type="ORF">ED28_14550</name>
</gene>
<keyword evidence="3" id="KW-1185">Reference proteome</keyword>
<feature type="region of interest" description="Disordered" evidence="1">
    <location>
        <begin position="35"/>
        <end position="71"/>
    </location>
</feature>
<evidence type="ECO:0000313" key="3">
    <source>
        <dbReference type="Proteomes" id="UP000288794"/>
    </source>
</evidence>
<reference evidence="2 3" key="1">
    <citation type="submission" date="2014-04" db="EMBL/GenBank/DDBJ databases">
        <title>Draft genome sequence of Pantoea beijingensis strain LMG 27579, an emerging pathogen to Pleurotus eryngii with potential industrial application.</title>
        <authorList>
            <person name="Xu F."/>
            <person name="Liu Y."/>
            <person name="Wang S."/>
            <person name="Yin Y."/>
            <person name="Ma Y."/>
            <person name="Zhao S."/>
            <person name="Rong C."/>
        </authorList>
    </citation>
    <scope>NUCLEOTIDE SEQUENCE [LARGE SCALE GENOMIC DNA]</scope>
    <source>
        <strain evidence="2 3">LMG 27579</strain>
    </source>
</reference>
<sequence length="71" mass="8334">MVKKFGMQPDAKRLKEFTKEAKRLVMKERLAKEKVNPPKVLRKPKAKQIPASEIQDFSWSNSIKQNAPRRK</sequence>
<dbReference type="Proteomes" id="UP000288794">
    <property type="component" value="Unassembled WGS sequence"/>
</dbReference>
<evidence type="ECO:0000313" key="2">
    <source>
        <dbReference type="EMBL" id="RWR01343.1"/>
    </source>
</evidence>
<organism evidence="2 3">
    <name type="scientific">[Pantoea] beijingensis</name>
    <dbReference type="NCBI Taxonomy" id="1324864"/>
    <lineage>
        <taxon>Bacteria</taxon>
        <taxon>Pseudomonadati</taxon>
        <taxon>Pseudomonadota</taxon>
        <taxon>Gammaproteobacteria</taxon>
        <taxon>Enterobacterales</taxon>
        <taxon>Erwiniaceae</taxon>
        <taxon>Erwinia</taxon>
    </lineage>
</organism>
<dbReference type="AlphaFoldDB" id="A0A443IBC9"/>
<name>A0A443IBC9_9GAMM</name>
<protein>
    <submittedName>
        <fullName evidence="2">Uncharacterized protein</fullName>
    </submittedName>
</protein>
<proteinExistence type="predicted"/>
<dbReference type="EMBL" id="JMEE01000038">
    <property type="protein sequence ID" value="RWR01343.1"/>
    <property type="molecule type" value="Genomic_DNA"/>
</dbReference>
<feature type="compositionally biased region" description="Polar residues" evidence="1">
    <location>
        <begin position="55"/>
        <end position="65"/>
    </location>
</feature>
<comment type="caution">
    <text evidence="2">The sequence shown here is derived from an EMBL/GenBank/DDBJ whole genome shotgun (WGS) entry which is preliminary data.</text>
</comment>